<dbReference type="EMBL" id="SZQA01000017">
    <property type="protein sequence ID" value="TKK87233.1"/>
    <property type="molecule type" value="Genomic_DNA"/>
</dbReference>
<sequence length="142" mass="14695">MLAAMRLAAQADPAPGRLAADAMAALAMRLPGCVVAAPADLTAASGARAGGKPQMHRFAAGDTTLDVETTITEGRLEIAGQVSPPPAPDAYVEVRTPHVTKVRVPSADGQFAVAGLPPGWVSVAYHRPSDPPVVTRWLRVRA</sequence>
<dbReference type="AlphaFoldDB" id="A0A4V5UZ56"/>
<dbReference type="OrthoDB" id="3542548at2"/>
<evidence type="ECO:0000313" key="2">
    <source>
        <dbReference type="Proteomes" id="UP000308705"/>
    </source>
</evidence>
<organism evidence="1 2">
    <name type="scientific">Herbidospora galbida</name>
    <dbReference type="NCBI Taxonomy" id="2575442"/>
    <lineage>
        <taxon>Bacteria</taxon>
        <taxon>Bacillati</taxon>
        <taxon>Actinomycetota</taxon>
        <taxon>Actinomycetes</taxon>
        <taxon>Streptosporangiales</taxon>
        <taxon>Streptosporangiaceae</taxon>
        <taxon>Herbidospora</taxon>
    </lineage>
</organism>
<proteinExistence type="predicted"/>
<name>A0A4V5UZ56_9ACTN</name>
<dbReference type="Proteomes" id="UP000308705">
    <property type="component" value="Unassembled WGS sequence"/>
</dbReference>
<protein>
    <recommendedName>
        <fullName evidence="3">Carboxypeptidase regulatory-like domain-containing protein</fullName>
    </recommendedName>
</protein>
<evidence type="ECO:0008006" key="3">
    <source>
        <dbReference type="Google" id="ProtNLM"/>
    </source>
</evidence>
<keyword evidence="2" id="KW-1185">Reference proteome</keyword>
<accession>A0A4V5UZ56</accession>
<evidence type="ECO:0000313" key="1">
    <source>
        <dbReference type="EMBL" id="TKK87233.1"/>
    </source>
</evidence>
<gene>
    <name evidence="1" type="ORF">FDA94_18570</name>
</gene>
<comment type="caution">
    <text evidence="1">The sequence shown here is derived from an EMBL/GenBank/DDBJ whole genome shotgun (WGS) entry which is preliminary data.</text>
</comment>
<reference evidence="1 2" key="1">
    <citation type="submission" date="2019-04" db="EMBL/GenBank/DDBJ databases">
        <title>Herbidospora sp. NEAU-GS14.nov., a novel actinomycete isolated from soil.</title>
        <authorList>
            <person name="Han L."/>
        </authorList>
    </citation>
    <scope>NUCLEOTIDE SEQUENCE [LARGE SCALE GENOMIC DNA]</scope>
    <source>
        <strain evidence="1 2">NEAU-GS14</strain>
    </source>
</reference>